<evidence type="ECO:0000256" key="1">
    <source>
        <dbReference type="ARBA" id="ARBA00010364"/>
    </source>
</evidence>
<dbReference type="RefSeq" id="WP_004766660.1">
    <property type="nucleotide sequence ID" value="NZ_AHMY02000059.1"/>
</dbReference>
<evidence type="ECO:0000313" key="3">
    <source>
        <dbReference type="Proteomes" id="UP000006253"/>
    </source>
</evidence>
<reference evidence="2 3" key="1">
    <citation type="submission" date="2012-10" db="EMBL/GenBank/DDBJ databases">
        <authorList>
            <person name="Harkins D.M."/>
            <person name="Durkin A.S."/>
            <person name="Brinkac L.M."/>
            <person name="Selengut J.D."/>
            <person name="Sanka R."/>
            <person name="DePew J."/>
            <person name="Purushe J."/>
            <person name="Peacock S.J."/>
            <person name="Thaipadungpanit J."/>
            <person name="Wuthiekanun V.W."/>
            <person name="Day N.P."/>
            <person name="Vinetz J.M."/>
            <person name="Sutton G.G."/>
            <person name="Nelson W.C."/>
            <person name="Fouts D.E."/>
        </authorList>
    </citation>
    <scope>NUCLEOTIDE SEQUENCE [LARGE SCALE GENOMIC DNA]</scope>
    <source>
        <strain evidence="2 3">H1</strain>
    </source>
</reference>
<dbReference type="EMBL" id="AHMY02000059">
    <property type="protein sequence ID" value="EKO14099.1"/>
    <property type="molecule type" value="Genomic_DNA"/>
</dbReference>
<dbReference type="InterPro" id="IPR003746">
    <property type="entry name" value="DUF167"/>
</dbReference>
<dbReference type="InterPro" id="IPR036591">
    <property type="entry name" value="YggU-like_sf"/>
</dbReference>
<protein>
    <submittedName>
        <fullName evidence="2">Uncharacterized protein</fullName>
    </submittedName>
</protein>
<organism evidence="2 3">
    <name type="scientific">Leptospira kirschneri str. H1</name>
    <dbReference type="NCBI Taxonomy" id="1049966"/>
    <lineage>
        <taxon>Bacteria</taxon>
        <taxon>Pseudomonadati</taxon>
        <taxon>Spirochaetota</taxon>
        <taxon>Spirochaetia</taxon>
        <taxon>Leptospirales</taxon>
        <taxon>Leptospiraceae</taxon>
        <taxon>Leptospira</taxon>
    </lineage>
</organism>
<dbReference type="SUPFAM" id="SSF69786">
    <property type="entry name" value="YggU-like"/>
    <property type="match status" value="1"/>
</dbReference>
<proteinExistence type="inferred from homology"/>
<comment type="similarity">
    <text evidence="1">Belongs to the UPF0235 family.</text>
</comment>
<dbReference type="Gene3D" id="3.30.1200.10">
    <property type="entry name" value="YggU-like"/>
    <property type="match status" value="1"/>
</dbReference>
<name>A0A0E2BAE1_9LEPT</name>
<sequence>MKLTVYVKPNSKKVFIRKEENGVLTIAVRELALEGKANEAVIESISKEMKVPKSKIRILSGQKNKKKTIEIDL</sequence>
<gene>
    <name evidence="2" type="ORF">LEP1GSC081_1952</name>
</gene>
<dbReference type="SMART" id="SM01152">
    <property type="entry name" value="DUF167"/>
    <property type="match status" value="1"/>
</dbReference>
<evidence type="ECO:0000313" key="2">
    <source>
        <dbReference type="EMBL" id="EKO14099.1"/>
    </source>
</evidence>
<dbReference type="NCBIfam" id="TIGR00251">
    <property type="entry name" value="DUF167 family protein"/>
    <property type="match status" value="1"/>
</dbReference>
<dbReference type="Proteomes" id="UP000006253">
    <property type="component" value="Unassembled WGS sequence"/>
</dbReference>
<dbReference type="Pfam" id="PF02594">
    <property type="entry name" value="DUF167"/>
    <property type="match status" value="1"/>
</dbReference>
<accession>A0A0E2BAE1</accession>
<comment type="caution">
    <text evidence="2">The sequence shown here is derived from an EMBL/GenBank/DDBJ whole genome shotgun (WGS) entry which is preliminary data.</text>
</comment>
<dbReference type="AlphaFoldDB" id="A0A0E2BAE1"/>